<sequence length="236" mass="28242">MRAWPREIVDGTKKMRLEGATYGEIRQRYPIAKSTLCEWFRELPKPDHLAFINRREWLNKIRILSARAKNKTRLSKEVEIARLAKEQVESWTFLTSIDVQKSLLAMLYWAEGQKLPDRLAHVKFANTDPKMVLFFLTMLRNCYKLDENRLKIRLYVHWYHNVPKLIRFWSDLLGVDPSRFYRSYLKRRSPGKKFRKNFVGICFVYYFSVDLRREIMDTAYNIGRLVSENHSRASLA</sequence>
<protein>
    <submittedName>
        <fullName evidence="1">Uncharacterized protein</fullName>
    </submittedName>
</protein>
<name>A0A0G1UMD5_9BACT</name>
<dbReference type="AlphaFoldDB" id="A0A0G1UMD5"/>
<comment type="caution">
    <text evidence="1">The sequence shown here is derived from an EMBL/GenBank/DDBJ whole genome shotgun (WGS) entry which is preliminary data.</text>
</comment>
<organism evidence="1 2">
    <name type="scientific">Candidatus Gottesmanbacteria bacterium GW2011_GWA1_48_13</name>
    <dbReference type="NCBI Taxonomy" id="1618439"/>
    <lineage>
        <taxon>Bacteria</taxon>
        <taxon>Candidatus Gottesmaniibacteriota</taxon>
    </lineage>
</organism>
<proteinExistence type="predicted"/>
<evidence type="ECO:0000313" key="2">
    <source>
        <dbReference type="Proteomes" id="UP000034661"/>
    </source>
</evidence>
<gene>
    <name evidence="1" type="ORF">UY27_C0023G0002</name>
</gene>
<reference evidence="1 2" key="1">
    <citation type="journal article" date="2015" name="Nature">
        <title>rRNA introns, odd ribosomes, and small enigmatic genomes across a large radiation of phyla.</title>
        <authorList>
            <person name="Brown C.T."/>
            <person name="Hug L.A."/>
            <person name="Thomas B.C."/>
            <person name="Sharon I."/>
            <person name="Castelle C.J."/>
            <person name="Singh A."/>
            <person name="Wilkins M.J."/>
            <person name="Williams K.H."/>
            <person name="Banfield J.F."/>
        </authorList>
    </citation>
    <scope>NUCLEOTIDE SEQUENCE [LARGE SCALE GENOMIC DNA]</scope>
</reference>
<dbReference type="EMBL" id="LCPJ01000023">
    <property type="protein sequence ID" value="KKU95294.1"/>
    <property type="molecule type" value="Genomic_DNA"/>
</dbReference>
<accession>A0A0G1UMD5</accession>
<evidence type="ECO:0000313" key="1">
    <source>
        <dbReference type="EMBL" id="KKU95294.1"/>
    </source>
</evidence>
<dbReference type="Proteomes" id="UP000034661">
    <property type="component" value="Unassembled WGS sequence"/>
</dbReference>